<dbReference type="PANTHER" id="PTHR12356">
    <property type="entry name" value="NUCLEAR MOVEMENT PROTEIN NUDC"/>
    <property type="match status" value="1"/>
</dbReference>
<accession>A0AAV1RA45</accession>
<dbReference type="GO" id="GO:0051082">
    <property type="term" value="F:unfolded protein binding"/>
    <property type="evidence" value="ECO:0007669"/>
    <property type="project" value="TreeGrafter"/>
</dbReference>
<evidence type="ECO:0000256" key="4">
    <source>
        <dbReference type="SAM" id="MobiDB-lite"/>
    </source>
</evidence>
<dbReference type="SUPFAM" id="SSF49764">
    <property type="entry name" value="HSP20-like chaperones"/>
    <property type="match status" value="1"/>
</dbReference>
<dbReference type="EMBL" id="CAWUPB010000913">
    <property type="protein sequence ID" value="CAK7329211.1"/>
    <property type="molecule type" value="Genomic_DNA"/>
</dbReference>
<keyword evidence="2" id="KW-0963">Cytoplasm</keyword>
<evidence type="ECO:0000256" key="2">
    <source>
        <dbReference type="ARBA" id="ARBA00022490"/>
    </source>
</evidence>
<protein>
    <recommendedName>
        <fullName evidence="5">CS domain-containing protein</fullName>
    </recommendedName>
</protein>
<feature type="compositionally biased region" description="Polar residues" evidence="4">
    <location>
        <begin position="317"/>
        <end position="328"/>
    </location>
</feature>
<dbReference type="PANTHER" id="PTHR12356:SF22">
    <property type="entry name" value="PROTEIN BOBBER 2-LIKE"/>
    <property type="match status" value="1"/>
</dbReference>
<dbReference type="GO" id="GO:0006950">
    <property type="term" value="P:response to stress"/>
    <property type="evidence" value="ECO:0007669"/>
    <property type="project" value="UniProtKB-ARBA"/>
</dbReference>
<dbReference type="PROSITE" id="PS51203">
    <property type="entry name" value="CS"/>
    <property type="match status" value="1"/>
</dbReference>
<feature type="region of interest" description="Disordered" evidence="4">
    <location>
        <begin position="453"/>
        <end position="492"/>
    </location>
</feature>
<feature type="compositionally biased region" description="Basic and acidic residues" evidence="4">
    <location>
        <begin position="1"/>
        <end position="18"/>
    </location>
</feature>
<evidence type="ECO:0000313" key="6">
    <source>
        <dbReference type="EMBL" id="CAK7329211.1"/>
    </source>
</evidence>
<organism evidence="6 7">
    <name type="scientific">Dovyalis caffra</name>
    <dbReference type="NCBI Taxonomy" id="77055"/>
    <lineage>
        <taxon>Eukaryota</taxon>
        <taxon>Viridiplantae</taxon>
        <taxon>Streptophyta</taxon>
        <taxon>Embryophyta</taxon>
        <taxon>Tracheophyta</taxon>
        <taxon>Spermatophyta</taxon>
        <taxon>Magnoliopsida</taxon>
        <taxon>eudicotyledons</taxon>
        <taxon>Gunneridae</taxon>
        <taxon>Pentapetalae</taxon>
        <taxon>rosids</taxon>
        <taxon>fabids</taxon>
        <taxon>Malpighiales</taxon>
        <taxon>Salicaceae</taxon>
        <taxon>Flacourtieae</taxon>
        <taxon>Dovyalis</taxon>
    </lineage>
</organism>
<comment type="subcellular location">
    <subcellularLocation>
        <location evidence="1">Cytoplasmic granule</location>
    </subcellularLocation>
</comment>
<evidence type="ECO:0000256" key="3">
    <source>
        <dbReference type="ARBA" id="ARBA00053226"/>
    </source>
</evidence>
<evidence type="ECO:0000313" key="7">
    <source>
        <dbReference type="Proteomes" id="UP001314170"/>
    </source>
</evidence>
<feature type="region of interest" description="Disordered" evidence="4">
    <location>
        <begin position="1"/>
        <end position="42"/>
    </location>
</feature>
<dbReference type="FunFam" id="2.60.40.790:FF:000001">
    <property type="entry name" value="Nuclear migration protein nudC"/>
    <property type="match status" value="1"/>
</dbReference>
<dbReference type="InterPro" id="IPR007052">
    <property type="entry name" value="CS_dom"/>
</dbReference>
<dbReference type="Pfam" id="PF04969">
    <property type="entry name" value="CS"/>
    <property type="match status" value="1"/>
</dbReference>
<sequence>MAILSDHQEDQDSNKNRDIQQTTAMEEEEKRTKLGPNKGNGVDMENYSWTQNLQEVSIHVPVPQGAGSKLVLCDIKKNYVKVRLKSQPLVIDRELFQSVKVDDSFWSLEDKTTITLPLTKNNGSDWWKSLLKGGPDIDTQKAEPEASKLSDLDSETRASVEKMMFEQRQKQLGLPTSEEIEKQKLLKQFMAQHPDTNFSQGKIMLYVAAKISKKTGIHQSWLNQKQANCLAFTDAGASTHPPPIFFLVRDFEFPRDVAACFLFKWTKVQQRKRKTIQKAQSGWKGTKSSDKTEPSNNERGKLSRKLNLAGRERNRQTKQLVQTSSNVEKTNKKRCRWLIQTVAGRNDVLGTQQPLQKIKTNSSRKPTELTTGTASKLSDLDSETRAAVEKMMFDQRQKELGLPSTIATMLWCSHCTGYGQPLCQDDFLSCSGCGKVLSMLNWQRRFKTRNSRIKRTKRRRRTIQETDDESCVTGESSGNIDDGLSDKAEMPK</sequence>
<dbReference type="Proteomes" id="UP001314170">
    <property type="component" value="Unassembled WGS sequence"/>
</dbReference>
<keyword evidence="7" id="KW-1185">Reference proteome</keyword>
<dbReference type="Gene3D" id="2.60.40.790">
    <property type="match status" value="1"/>
</dbReference>
<dbReference type="InterPro" id="IPR008978">
    <property type="entry name" value="HSP20-like_chaperone"/>
</dbReference>
<dbReference type="GO" id="GO:0006457">
    <property type="term" value="P:protein folding"/>
    <property type="evidence" value="ECO:0007669"/>
    <property type="project" value="TreeGrafter"/>
</dbReference>
<name>A0AAV1RA45_9ROSI</name>
<dbReference type="GO" id="GO:0005737">
    <property type="term" value="C:cytoplasm"/>
    <property type="evidence" value="ECO:0007669"/>
    <property type="project" value="TreeGrafter"/>
</dbReference>
<comment type="function">
    <text evidence="3">Small heat shock protein required for the establishment of auxin gradients and for patterning of the apical domain of the embryo. Involved in the specification of the cotyledon primordia. Also required for normal inflorescence and floral meristem function, normal developmental patterning and thermotolerance. Acts as a molecular chaperone.</text>
</comment>
<dbReference type="InterPro" id="IPR037898">
    <property type="entry name" value="NudC_fam"/>
</dbReference>
<comment type="caution">
    <text evidence="6">The sequence shown here is derived from an EMBL/GenBank/DDBJ whole genome shotgun (WGS) entry which is preliminary data.</text>
</comment>
<feature type="region of interest" description="Disordered" evidence="4">
    <location>
        <begin position="276"/>
        <end position="328"/>
    </location>
</feature>
<reference evidence="6 7" key="1">
    <citation type="submission" date="2024-01" db="EMBL/GenBank/DDBJ databases">
        <authorList>
            <person name="Waweru B."/>
        </authorList>
    </citation>
    <scope>NUCLEOTIDE SEQUENCE [LARGE SCALE GENOMIC DNA]</scope>
</reference>
<proteinExistence type="predicted"/>
<evidence type="ECO:0000259" key="5">
    <source>
        <dbReference type="PROSITE" id="PS51203"/>
    </source>
</evidence>
<dbReference type="AlphaFoldDB" id="A0AAV1RA45"/>
<evidence type="ECO:0000256" key="1">
    <source>
        <dbReference type="ARBA" id="ARBA00004463"/>
    </source>
</evidence>
<gene>
    <name evidence="6" type="ORF">DCAF_LOCUS6960</name>
</gene>
<feature type="domain" description="CS" evidence="5">
    <location>
        <begin position="42"/>
        <end position="131"/>
    </location>
</feature>
<dbReference type="CDD" id="cd06467">
    <property type="entry name" value="p23_NUDC_like"/>
    <property type="match status" value="1"/>
</dbReference>
<feature type="compositionally biased region" description="Basic and acidic residues" evidence="4">
    <location>
        <begin position="287"/>
        <end position="301"/>
    </location>
</feature>